<keyword evidence="1" id="KW-0732">Signal</keyword>
<proteinExistence type="predicted"/>
<dbReference type="RefSeq" id="WP_048505954.1">
    <property type="nucleotide sequence ID" value="NZ_LFND01000002.1"/>
</dbReference>
<evidence type="ECO:0000313" key="2">
    <source>
        <dbReference type="EMBL" id="KMQ65648.1"/>
    </source>
</evidence>
<dbReference type="AlphaFoldDB" id="A0A0J7IGX1"/>
<comment type="caution">
    <text evidence="2">The sequence shown here is derived from an EMBL/GenBank/DDBJ whole genome shotgun (WGS) entry which is preliminary data.</text>
</comment>
<feature type="signal peptide" evidence="1">
    <location>
        <begin position="1"/>
        <end position="22"/>
    </location>
</feature>
<sequence>MPVAKVKCLLILVFLCPANFFSQVNDDKIRSQVLQRNIVGKEYTFGQWSEKGGTETHLRYLGKVITGSGTYKILNSTWIWGLSHRATNRILVFDHDNKYLGNYYVTTDMDLPAELRKGFLIFKNTDRDCDSKIVTKIDMKNGIPAQFFRKCRADSGDIYSFSRIN</sequence>
<dbReference type="EMBL" id="LFND01000002">
    <property type="protein sequence ID" value="KMQ65648.1"/>
    <property type="molecule type" value="Genomic_DNA"/>
</dbReference>
<feature type="chain" id="PRO_5005288787" evidence="1">
    <location>
        <begin position="23"/>
        <end position="165"/>
    </location>
</feature>
<dbReference type="PATRIC" id="fig|558151.6.peg.1505"/>
<protein>
    <submittedName>
        <fullName evidence="2">Uncharacterized protein</fullName>
    </submittedName>
</protein>
<dbReference type="OrthoDB" id="676503at2"/>
<dbReference type="Proteomes" id="UP000036261">
    <property type="component" value="Unassembled WGS sequence"/>
</dbReference>
<name>A0A0J7IGX1_9FLAO</name>
<keyword evidence="3" id="KW-1185">Reference proteome</keyword>
<reference evidence="2 3" key="1">
    <citation type="journal article" date="2013" name="Int. J. Syst. Evol. Microbiol.">
        <title>Chryseobacterium angstadtii sp. nov., isolated from a newt tank.</title>
        <authorList>
            <person name="Kirk K.E."/>
            <person name="Hoffman J.A."/>
            <person name="Smith K.A."/>
            <person name="Strahan B.L."/>
            <person name="Failor K.C."/>
            <person name="Krebs J.E."/>
            <person name="Gale A.N."/>
            <person name="Do T.D."/>
            <person name="Sontag T.C."/>
            <person name="Batties A.M."/>
            <person name="Mistiszyn K."/>
            <person name="Newman J.D."/>
        </authorList>
    </citation>
    <scope>NUCLEOTIDE SEQUENCE [LARGE SCALE GENOMIC DNA]</scope>
    <source>
        <strain evidence="2 3">KM</strain>
    </source>
</reference>
<gene>
    <name evidence="2" type="ORF">ACM46_07175</name>
</gene>
<dbReference type="STRING" id="558151.ACM46_07175"/>
<evidence type="ECO:0000256" key="1">
    <source>
        <dbReference type="SAM" id="SignalP"/>
    </source>
</evidence>
<organism evidence="2 3">
    <name type="scientific">Chryseobacterium angstadtii</name>
    <dbReference type="NCBI Taxonomy" id="558151"/>
    <lineage>
        <taxon>Bacteria</taxon>
        <taxon>Pseudomonadati</taxon>
        <taxon>Bacteroidota</taxon>
        <taxon>Flavobacteriia</taxon>
        <taxon>Flavobacteriales</taxon>
        <taxon>Weeksellaceae</taxon>
        <taxon>Chryseobacterium group</taxon>
        <taxon>Chryseobacterium</taxon>
    </lineage>
</organism>
<accession>A0A0J7IGX1</accession>
<evidence type="ECO:0000313" key="3">
    <source>
        <dbReference type="Proteomes" id="UP000036261"/>
    </source>
</evidence>